<comment type="caution">
    <text evidence="2">The sequence shown here is derived from an EMBL/GenBank/DDBJ whole genome shotgun (WGS) entry which is preliminary data.</text>
</comment>
<protein>
    <submittedName>
        <fullName evidence="2">Uncharacterized protein</fullName>
    </submittedName>
</protein>
<evidence type="ECO:0000256" key="1">
    <source>
        <dbReference type="SAM" id="MobiDB-lite"/>
    </source>
</evidence>
<dbReference type="Proteomes" id="UP001155840">
    <property type="component" value="Unassembled WGS sequence"/>
</dbReference>
<evidence type="ECO:0000313" key="3">
    <source>
        <dbReference type="Proteomes" id="UP001155840"/>
    </source>
</evidence>
<evidence type="ECO:0000313" key="2">
    <source>
        <dbReference type="EMBL" id="NHT77441.1"/>
    </source>
</evidence>
<dbReference type="RefSeq" id="WP_167130046.1">
    <property type="nucleotide sequence ID" value="NZ_JAANCM010000009.1"/>
</dbReference>
<dbReference type="AlphaFoldDB" id="A0AA43ZI08"/>
<organism evidence="2 3">
    <name type="scientific">Ferranicluibacter rubi</name>
    <dbReference type="NCBI Taxonomy" id="2715133"/>
    <lineage>
        <taxon>Bacteria</taxon>
        <taxon>Pseudomonadati</taxon>
        <taxon>Pseudomonadota</taxon>
        <taxon>Alphaproteobacteria</taxon>
        <taxon>Hyphomicrobiales</taxon>
        <taxon>Rhizobiaceae</taxon>
        <taxon>Ferranicluibacter</taxon>
    </lineage>
</organism>
<sequence>MAGLMKMLFAGVVDGVLKEILKKSGPGTTKRTRRQARTPTGVVTGLVKDAIIKAMAPKKQVSRKRTAAARSKQKRV</sequence>
<reference evidence="2" key="1">
    <citation type="submission" date="2020-03" db="EMBL/GenBank/DDBJ databases">
        <title>Ferranicluibacter endophyticum gen. nov., sp. nov., a new genus isolated from Rubus ulmifolius Schott. stem.</title>
        <authorList>
            <person name="Roca-Couso R."/>
            <person name="Flores-Felix J.D."/>
            <person name="Igual J.M."/>
            <person name="Rivas R."/>
        </authorList>
    </citation>
    <scope>NUCLEOTIDE SEQUENCE</scope>
    <source>
        <strain evidence="2">CRRU44</strain>
    </source>
</reference>
<name>A0AA43ZI08_9HYPH</name>
<gene>
    <name evidence="2" type="ORF">G8E10_17135</name>
</gene>
<dbReference type="EMBL" id="JAANCM010000009">
    <property type="protein sequence ID" value="NHT77441.1"/>
    <property type="molecule type" value="Genomic_DNA"/>
</dbReference>
<feature type="compositionally biased region" description="Basic residues" evidence="1">
    <location>
        <begin position="60"/>
        <end position="76"/>
    </location>
</feature>
<feature type="region of interest" description="Disordered" evidence="1">
    <location>
        <begin position="57"/>
        <end position="76"/>
    </location>
</feature>
<proteinExistence type="predicted"/>
<accession>A0AA43ZI08</accession>
<keyword evidence="3" id="KW-1185">Reference proteome</keyword>